<feature type="chain" id="PRO_5040924529" evidence="2">
    <location>
        <begin position="21"/>
        <end position="297"/>
    </location>
</feature>
<evidence type="ECO:0000313" key="3">
    <source>
        <dbReference type="EMBL" id="GMH62311.1"/>
    </source>
</evidence>
<feature type="signal peptide" evidence="2">
    <location>
        <begin position="1"/>
        <end position="20"/>
    </location>
</feature>
<accession>A0A9W7A1F7</accession>
<evidence type="ECO:0000313" key="4">
    <source>
        <dbReference type="Proteomes" id="UP001165122"/>
    </source>
</evidence>
<proteinExistence type="predicted"/>
<name>A0A9W7A1F7_9STRA</name>
<dbReference type="OrthoDB" id="10463561at2759"/>
<evidence type="ECO:0000256" key="2">
    <source>
        <dbReference type="SAM" id="SignalP"/>
    </source>
</evidence>
<dbReference type="AlphaFoldDB" id="A0A9W7A1F7"/>
<sequence>MKVTKSAMLAIALLSPAAQAGRSWDEASMQRECEGICYSVDAGSMNSVLDPVCEAAKTAPPLNVAYRICTEYLRKTQHSCLNTCNIVGAEAVKLAGNPIDATNPIYSPATLMTEEVCKSKPELTTTRQRLHSEWCQHAYVEGFKLLSSQINKDTRMMFGLPALSDDVDVSAQAEILAREKEEAVKKLEDEKRVEEELKAKEEAEKLAVEKKLAEEKKIAEEKKLAEEKKIAEEKAAAVEAARVESERLAQQEAAIEAKKIQEQQKIVAEEQAAALKTKEAAEIEAAALAAAEAEITP</sequence>
<comment type="caution">
    <text evidence="3">The sequence shown here is derived from an EMBL/GenBank/DDBJ whole genome shotgun (WGS) entry which is preliminary data.</text>
</comment>
<dbReference type="Proteomes" id="UP001165122">
    <property type="component" value="Unassembled WGS sequence"/>
</dbReference>
<keyword evidence="2" id="KW-0732">Signal</keyword>
<protein>
    <submittedName>
        <fullName evidence="3">Uncharacterized protein</fullName>
    </submittedName>
</protein>
<feature type="coiled-coil region" evidence="1">
    <location>
        <begin position="170"/>
        <end position="278"/>
    </location>
</feature>
<reference evidence="4" key="1">
    <citation type="journal article" date="2023" name="Commun. Biol.">
        <title>Genome analysis of Parmales, the sister group of diatoms, reveals the evolutionary specialization of diatoms from phago-mixotrophs to photoautotrophs.</title>
        <authorList>
            <person name="Ban H."/>
            <person name="Sato S."/>
            <person name="Yoshikawa S."/>
            <person name="Yamada K."/>
            <person name="Nakamura Y."/>
            <person name="Ichinomiya M."/>
            <person name="Sato N."/>
            <person name="Blanc-Mathieu R."/>
            <person name="Endo H."/>
            <person name="Kuwata A."/>
            <person name="Ogata H."/>
        </authorList>
    </citation>
    <scope>NUCLEOTIDE SEQUENCE [LARGE SCALE GENOMIC DNA]</scope>
    <source>
        <strain evidence="4">NIES 3700</strain>
    </source>
</reference>
<evidence type="ECO:0000256" key="1">
    <source>
        <dbReference type="SAM" id="Coils"/>
    </source>
</evidence>
<keyword evidence="4" id="KW-1185">Reference proteome</keyword>
<dbReference type="EMBL" id="BRXW01000516">
    <property type="protein sequence ID" value="GMH62311.1"/>
    <property type="molecule type" value="Genomic_DNA"/>
</dbReference>
<gene>
    <name evidence="3" type="ORF">TrLO_g6532</name>
</gene>
<organism evidence="3 4">
    <name type="scientific">Triparma laevis f. longispina</name>
    <dbReference type="NCBI Taxonomy" id="1714387"/>
    <lineage>
        <taxon>Eukaryota</taxon>
        <taxon>Sar</taxon>
        <taxon>Stramenopiles</taxon>
        <taxon>Ochrophyta</taxon>
        <taxon>Bolidophyceae</taxon>
        <taxon>Parmales</taxon>
        <taxon>Triparmaceae</taxon>
        <taxon>Triparma</taxon>
    </lineage>
</organism>
<keyword evidence="1" id="KW-0175">Coiled coil</keyword>